<evidence type="ECO:0000313" key="3">
    <source>
        <dbReference type="EMBL" id="SDY05933.1"/>
    </source>
</evidence>
<protein>
    <submittedName>
        <fullName evidence="3">Gluconate 5-dehydrogenase</fullName>
    </submittedName>
</protein>
<dbReference type="PROSITE" id="PS00061">
    <property type="entry name" value="ADH_SHORT"/>
    <property type="match status" value="1"/>
</dbReference>
<dbReference type="InterPro" id="IPR020904">
    <property type="entry name" value="Sc_DH/Rdtase_CS"/>
</dbReference>
<proteinExistence type="inferred from homology"/>
<organism evidence="3 4">
    <name type="scientific">Aidingimonas halophila</name>
    <dbReference type="NCBI Taxonomy" id="574349"/>
    <lineage>
        <taxon>Bacteria</taxon>
        <taxon>Pseudomonadati</taxon>
        <taxon>Pseudomonadota</taxon>
        <taxon>Gammaproteobacteria</taxon>
        <taxon>Oceanospirillales</taxon>
        <taxon>Halomonadaceae</taxon>
        <taxon>Aidingimonas</taxon>
    </lineage>
</organism>
<dbReference type="NCBIfam" id="NF005559">
    <property type="entry name" value="PRK07231.1"/>
    <property type="match status" value="1"/>
</dbReference>
<dbReference type="Pfam" id="PF13561">
    <property type="entry name" value="adh_short_C2"/>
    <property type="match status" value="1"/>
</dbReference>
<dbReference type="PANTHER" id="PTHR42760:SF115">
    <property type="entry name" value="3-OXOACYL-[ACYL-CARRIER-PROTEIN] REDUCTASE FABG"/>
    <property type="match status" value="1"/>
</dbReference>
<name>A0A1H3GRI4_9GAMM</name>
<dbReference type="PANTHER" id="PTHR42760">
    <property type="entry name" value="SHORT-CHAIN DEHYDROGENASES/REDUCTASES FAMILY MEMBER"/>
    <property type="match status" value="1"/>
</dbReference>
<comment type="similarity">
    <text evidence="1">Belongs to the short-chain dehydrogenases/reductases (SDR) family.</text>
</comment>
<gene>
    <name evidence="3" type="ORF">SAMN05443545_11036</name>
</gene>
<evidence type="ECO:0000256" key="2">
    <source>
        <dbReference type="ARBA" id="ARBA00023002"/>
    </source>
</evidence>
<dbReference type="PRINTS" id="PR00081">
    <property type="entry name" value="GDHRDH"/>
</dbReference>
<dbReference type="Gene3D" id="3.40.50.720">
    <property type="entry name" value="NAD(P)-binding Rossmann-like Domain"/>
    <property type="match status" value="1"/>
</dbReference>
<dbReference type="OrthoDB" id="6861885at2"/>
<dbReference type="SUPFAM" id="SSF51735">
    <property type="entry name" value="NAD(P)-binding Rossmann-fold domains"/>
    <property type="match status" value="1"/>
</dbReference>
<sequence>MPTARLSGLNALVIGGSSGIGQTLAEGFQREGARVAIAARTTDKVSRVTERLRESDSSALGYTVDVTERQAIDRLATDVSRDMGTLDILVNCQGTTVIKPATEVSEAEFDQVLDTNLKSVYFTSTVLGGLMLDRGQGAIINIASLAAHRGWPNACAYSISKHGILGLTRTLAAEWAEQGVRVNSISPGFFLTELNRDRMPAERKQAALTRTPYNRFGEVDELVGAALFLASEESGFVTGTDISVDGGYLAGGI</sequence>
<dbReference type="FunFam" id="3.40.50.720:FF:000084">
    <property type="entry name" value="Short-chain dehydrogenase reductase"/>
    <property type="match status" value="1"/>
</dbReference>
<dbReference type="GO" id="GO:0016616">
    <property type="term" value="F:oxidoreductase activity, acting on the CH-OH group of donors, NAD or NADP as acceptor"/>
    <property type="evidence" value="ECO:0007669"/>
    <property type="project" value="TreeGrafter"/>
</dbReference>
<dbReference type="InterPro" id="IPR002347">
    <property type="entry name" value="SDR_fam"/>
</dbReference>
<dbReference type="InterPro" id="IPR036291">
    <property type="entry name" value="NAD(P)-bd_dom_sf"/>
</dbReference>
<dbReference type="STRING" id="574349.SAMN05443545_11036"/>
<dbReference type="PRINTS" id="PR00080">
    <property type="entry name" value="SDRFAMILY"/>
</dbReference>
<keyword evidence="4" id="KW-1185">Reference proteome</keyword>
<dbReference type="EMBL" id="FNNI01000010">
    <property type="protein sequence ID" value="SDY05933.1"/>
    <property type="molecule type" value="Genomic_DNA"/>
</dbReference>
<keyword evidence="2" id="KW-0560">Oxidoreductase</keyword>
<evidence type="ECO:0000256" key="1">
    <source>
        <dbReference type="ARBA" id="ARBA00006484"/>
    </source>
</evidence>
<dbReference type="RefSeq" id="WP_092571865.1">
    <property type="nucleotide sequence ID" value="NZ_BMXH01000011.1"/>
</dbReference>
<dbReference type="Proteomes" id="UP000198500">
    <property type="component" value="Unassembled WGS sequence"/>
</dbReference>
<evidence type="ECO:0000313" key="4">
    <source>
        <dbReference type="Proteomes" id="UP000198500"/>
    </source>
</evidence>
<accession>A0A1H3GRI4</accession>
<dbReference type="AlphaFoldDB" id="A0A1H3GRI4"/>
<reference evidence="3 4" key="1">
    <citation type="submission" date="2016-10" db="EMBL/GenBank/DDBJ databases">
        <authorList>
            <person name="de Groot N.N."/>
        </authorList>
    </citation>
    <scope>NUCLEOTIDE SEQUENCE [LARGE SCALE GENOMIC DNA]</scope>
    <source>
        <strain evidence="3 4">DSM 19219</strain>
    </source>
</reference>